<dbReference type="EMBL" id="AE008691">
    <property type="protein sequence ID" value="AAM23959.1"/>
    <property type="molecule type" value="Genomic_DNA"/>
</dbReference>
<feature type="domain" description="4Fe-4S ferredoxin-type" evidence="7">
    <location>
        <begin position="37"/>
        <end position="66"/>
    </location>
</feature>
<dbReference type="HOGENOM" id="CLU_027268_0_0_9"/>
<protein>
    <submittedName>
        <fullName evidence="9">Ferredoxin 2</fullName>
    </submittedName>
</protein>
<evidence type="ECO:0000259" key="8">
    <source>
        <dbReference type="PROSITE" id="PS51656"/>
    </source>
</evidence>
<gene>
    <name evidence="9" type="primary">NapF</name>
    <name evidence="9" type="ordered locus">TTE0697</name>
</gene>
<keyword evidence="1" id="KW-0004">4Fe-4S</keyword>
<dbReference type="PROSITE" id="PS00198">
    <property type="entry name" value="4FE4S_FER_1"/>
    <property type="match status" value="1"/>
</dbReference>
<evidence type="ECO:0000259" key="6">
    <source>
        <dbReference type="PROSITE" id="PS50112"/>
    </source>
</evidence>
<dbReference type="InterPro" id="IPR050340">
    <property type="entry name" value="Cytosolic_Fe-S_CAF"/>
</dbReference>
<reference evidence="9 10" key="1">
    <citation type="journal article" date="2002" name="Genome Res.">
        <title>A complete sequence of the T. tengcongensis genome.</title>
        <authorList>
            <person name="Bao Q."/>
            <person name="Tian Y."/>
            <person name="Li W."/>
            <person name="Xu Z."/>
            <person name="Xuan Z."/>
            <person name="Hu S."/>
            <person name="Dong W."/>
            <person name="Yang J."/>
            <person name="Chen Y."/>
            <person name="Xue Y."/>
            <person name="Xu Y."/>
            <person name="Lai X."/>
            <person name="Huang L."/>
            <person name="Dong X."/>
            <person name="Ma Y."/>
            <person name="Ling L."/>
            <person name="Tan H."/>
            <person name="Chen R."/>
            <person name="Wang J."/>
            <person name="Yu J."/>
            <person name="Yang H."/>
        </authorList>
    </citation>
    <scope>NUCLEOTIDE SEQUENCE [LARGE SCALE GENOMIC DNA]</scope>
    <source>
        <strain evidence="10">DSM 15242 / JCM 11007 / NBRC 100824 / MB4</strain>
    </source>
</reference>
<dbReference type="PROSITE" id="PS51656">
    <property type="entry name" value="4FE4S"/>
    <property type="match status" value="1"/>
</dbReference>
<dbReference type="InterPro" id="IPR035965">
    <property type="entry name" value="PAS-like_dom_sf"/>
</dbReference>
<dbReference type="STRING" id="273068.TTE0697"/>
<evidence type="ECO:0000256" key="4">
    <source>
        <dbReference type="ARBA" id="ARBA00023014"/>
    </source>
</evidence>
<dbReference type="InterPro" id="IPR017900">
    <property type="entry name" value="4Fe4S_Fe_S_CS"/>
</dbReference>
<dbReference type="Gene3D" id="1.10.15.40">
    <property type="entry name" value="Electron transport complex subunit B, putative Fe-S cluster"/>
    <property type="match status" value="1"/>
</dbReference>
<dbReference type="Gene3D" id="3.30.450.20">
    <property type="entry name" value="PAS domain"/>
    <property type="match status" value="1"/>
</dbReference>
<dbReference type="Pfam" id="PF13237">
    <property type="entry name" value="Fer4_10"/>
    <property type="match status" value="1"/>
</dbReference>
<dbReference type="GO" id="GO:0046872">
    <property type="term" value="F:metal ion binding"/>
    <property type="evidence" value="ECO:0007669"/>
    <property type="project" value="UniProtKB-KW"/>
</dbReference>
<dbReference type="InterPro" id="IPR007202">
    <property type="entry name" value="4Fe-4S_dom"/>
</dbReference>
<evidence type="ECO:0000256" key="5">
    <source>
        <dbReference type="SAM" id="Coils"/>
    </source>
</evidence>
<dbReference type="eggNOG" id="COG3290">
    <property type="taxonomic scope" value="Bacteria"/>
</dbReference>
<dbReference type="Gene3D" id="3.40.950.10">
    <property type="entry name" value="Fe-only Hydrogenase (Larger Subunit), Chain L, domain 3"/>
    <property type="match status" value="1"/>
</dbReference>
<dbReference type="Pfam" id="PF04060">
    <property type="entry name" value="FeS"/>
    <property type="match status" value="1"/>
</dbReference>
<dbReference type="CDD" id="cd00130">
    <property type="entry name" value="PAS"/>
    <property type="match status" value="1"/>
</dbReference>
<dbReference type="Pfam" id="PF02906">
    <property type="entry name" value="Fe_hyd_lg_C"/>
    <property type="match status" value="1"/>
</dbReference>
<evidence type="ECO:0000256" key="2">
    <source>
        <dbReference type="ARBA" id="ARBA00022723"/>
    </source>
</evidence>
<dbReference type="eggNOG" id="COG1145">
    <property type="taxonomic scope" value="Bacteria"/>
</dbReference>
<keyword evidence="5" id="KW-0175">Coiled coil</keyword>
<dbReference type="Pfam" id="PF00989">
    <property type="entry name" value="PAS"/>
    <property type="match status" value="1"/>
</dbReference>
<accession>Q8RBW1</accession>
<feature type="domain" description="PAS" evidence="6">
    <location>
        <begin position="417"/>
        <end position="472"/>
    </location>
</feature>
<dbReference type="InterPro" id="IPR017896">
    <property type="entry name" value="4Fe4S_Fe-S-bd"/>
</dbReference>
<evidence type="ECO:0000313" key="9">
    <source>
        <dbReference type="EMBL" id="AAM23959.1"/>
    </source>
</evidence>
<proteinExistence type="predicted"/>
<organism evidence="9 10">
    <name type="scientific">Caldanaerobacter subterraneus subsp. tengcongensis (strain DSM 15242 / JCM 11007 / NBRC 100824 / MB4)</name>
    <name type="common">Thermoanaerobacter tengcongensis</name>
    <dbReference type="NCBI Taxonomy" id="273068"/>
    <lineage>
        <taxon>Bacteria</taxon>
        <taxon>Bacillati</taxon>
        <taxon>Bacillota</taxon>
        <taxon>Clostridia</taxon>
        <taxon>Thermoanaerobacterales</taxon>
        <taxon>Thermoanaerobacteraceae</taxon>
        <taxon>Caldanaerobacter</taxon>
    </lineage>
</organism>
<dbReference type="eggNOG" id="COG4624">
    <property type="taxonomic scope" value="Bacteria"/>
</dbReference>
<keyword evidence="3" id="KW-0408">Iron</keyword>
<evidence type="ECO:0000313" key="10">
    <source>
        <dbReference type="Proteomes" id="UP000000555"/>
    </source>
</evidence>
<feature type="domain" description="4Fe-4S" evidence="8">
    <location>
        <begin position="365"/>
        <end position="426"/>
    </location>
</feature>
<dbReference type="InterPro" id="IPR013767">
    <property type="entry name" value="PAS_fold"/>
</dbReference>
<dbReference type="InterPro" id="IPR000014">
    <property type="entry name" value="PAS"/>
</dbReference>
<dbReference type="SUPFAM" id="SSF55785">
    <property type="entry name" value="PYP-like sensor domain (PAS domain)"/>
    <property type="match status" value="1"/>
</dbReference>
<dbReference type="SUPFAM" id="SSF54862">
    <property type="entry name" value="4Fe-4S ferredoxins"/>
    <property type="match status" value="1"/>
</dbReference>
<feature type="coiled-coil region" evidence="5">
    <location>
        <begin position="517"/>
        <end position="544"/>
    </location>
</feature>
<dbReference type="NCBIfam" id="TIGR00229">
    <property type="entry name" value="sensory_box"/>
    <property type="match status" value="1"/>
</dbReference>
<dbReference type="InterPro" id="IPR004108">
    <property type="entry name" value="Fe_hydrogenase_lsu_C"/>
</dbReference>
<keyword evidence="2" id="KW-0479">Metal-binding</keyword>
<evidence type="ECO:0000256" key="3">
    <source>
        <dbReference type="ARBA" id="ARBA00023004"/>
    </source>
</evidence>
<dbReference type="SMART" id="SM00091">
    <property type="entry name" value="PAS"/>
    <property type="match status" value="1"/>
</dbReference>
<dbReference type="KEGG" id="tte:TTE0697"/>
<dbReference type="PROSITE" id="PS51379">
    <property type="entry name" value="4FE4S_FER_2"/>
    <property type="match status" value="2"/>
</dbReference>
<dbReference type="Gene3D" id="3.30.70.20">
    <property type="match status" value="1"/>
</dbReference>
<keyword evidence="10" id="KW-1185">Reference proteome</keyword>
<dbReference type="InterPro" id="IPR009016">
    <property type="entry name" value="Fe_hydrogenase"/>
</dbReference>
<evidence type="ECO:0000259" key="7">
    <source>
        <dbReference type="PROSITE" id="PS51379"/>
    </source>
</evidence>
<name>Q8RBW1_CALS4</name>
<sequence>MGGGLILDVISVSKANCRNCYRCVRHCPVKAIKVVGGQAEVVDSLCIYCGRCVIECPQNAKKVRNDLHAVKEFIYAGEKVIASIAPSYPAVFDVTSPQEMFSILKALGFYGAEETAVGAEMVSMEYQHLIKKGHKGPIITTACPVVKNLVEKYYPGLIRNLAPVVSPMVAHARSLKQRYGLDIKVVFIGPCIAKKAEALDRSVLGDVDAVLTFQELADWIDEKASAVAGVDFGERENVLEPFIARSYPLPGGLLKTSSMEGDLLSREVVVVDGIENCMELLDALEMGNVSGRIFEMMACRGGCINGPSMPCDSSLYERRERLLSFIENNQQQQGYENIKASAAGIDLRRSFEPKAFKAPRPTESEIREILASIGKTTPEKELNCGACGYPSCRKKAEAVYHGMAEPDMCIPYMRSRAESLANLIIDHTPNGIILVDSNLNIKEINRAAEKMFGVEKEQVQGKPLFTVIDDRDFAWVLANKTNLQDKKVNYPRNSLTTLQTMCYIEEEDMVLAIIQDITEQEKQRMELERVREETLEKAQEVINRQMRVAQEIAGLLGETTAESKMLLLKLIELVKGREEEK</sequence>
<dbReference type="AlphaFoldDB" id="Q8RBW1"/>
<feature type="domain" description="4Fe-4S ferredoxin-type" evidence="7">
    <location>
        <begin position="8"/>
        <end position="36"/>
    </location>
</feature>
<dbReference type="PROSITE" id="PS50112">
    <property type="entry name" value="PAS"/>
    <property type="match status" value="1"/>
</dbReference>
<dbReference type="GO" id="GO:0006355">
    <property type="term" value="P:regulation of DNA-templated transcription"/>
    <property type="evidence" value="ECO:0007669"/>
    <property type="project" value="InterPro"/>
</dbReference>
<dbReference type="Proteomes" id="UP000000555">
    <property type="component" value="Chromosome"/>
</dbReference>
<evidence type="ECO:0000256" key="1">
    <source>
        <dbReference type="ARBA" id="ARBA00022485"/>
    </source>
</evidence>
<keyword evidence="4" id="KW-0411">Iron-sulfur</keyword>
<dbReference type="PANTHER" id="PTHR11615">
    <property type="entry name" value="NITRATE, FORMATE, IRON DEHYDROGENASE"/>
    <property type="match status" value="1"/>
</dbReference>
<dbReference type="SUPFAM" id="SSF53920">
    <property type="entry name" value="Fe-only hydrogenase"/>
    <property type="match status" value="1"/>
</dbReference>
<dbReference type="GO" id="GO:0051539">
    <property type="term" value="F:4 iron, 4 sulfur cluster binding"/>
    <property type="evidence" value="ECO:0007669"/>
    <property type="project" value="UniProtKB-KW"/>
</dbReference>